<protein>
    <recommendedName>
        <fullName evidence="4">Tetratricopeptide repeat protein</fullName>
    </recommendedName>
</protein>
<dbReference type="EMBL" id="CP036264">
    <property type="protein sequence ID" value="QEF99069.1"/>
    <property type="molecule type" value="Genomic_DNA"/>
</dbReference>
<feature type="transmembrane region" description="Helical" evidence="1">
    <location>
        <begin position="41"/>
        <end position="60"/>
    </location>
</feature>
<gene>
    <name evidence="2" type="ORF">Mal15_31280</name>
</gene>
<evidence type="ECO:0008006" key="4">
    <source>
        <dbReference type="Google" id="ProtNLM"/>
    </source>
</evidence>
<keyword evidence="1" id="KW-1133">Transmembrane helix</keyword>
<feature type="transmembrane region" description="Helical" evidence="1">
    <location>
        <begin position="7"/>
        <end position="29"/>
    </location>
</feature>
<evidence type="ECO:0000256" key="1">
    <source>
        <dbReference type="SAM" id="Phobius"/>
    </source>
</evidence>
<reference evidence="2 3" key="1">
    <citation type="submission" date="2019-02" db="EMBL/GenBank/DDBJ databases">
        <title>Planctomycetal bacteria perform biofilm scaping via a novel small molecule.</title>
        <authorList>
            <person name="Jeske O."/>
            <person name="Boedeker C."/>
            <person name="Wiegand S."/>
            <person name="Breitling P."/>
            <person name="Kallscheuer N."/>
            <person name="Jogler M."/>
            <person name="Rohde M."/>
            <person name="Petersen J."/>
            <person name="Medema M.H."/>
            <person name="Surup F."/>
            <person name="Jogler C."/>
        </authorList>
    </citation>
    <scope>NUCLEOTIDE SEQUENCE [LARGE SCALE GENOMIC DNA]</scope>
    <source>
        <strain evidence="2 3">Mal15</strain>
    </source>
</reference>
<keyword evidence="1" id="KW-0472">Membrane</keyword>
<accession>A0A5B9MEX5</accession>
<name>A0A5B9MEX5_9BACT</name>
<dbReference type="RefSeq" id="WP_147868532.1">
    <property type="nucleotide sequence ID" value="NZ_CP036264.1"/>
</dbReference>
<organism evidence="2 3">
    <name type="scientific">Stieleria maiorica</name>
    <dbReference type="NCBI Taxonomy" id="2795974"/>
    <lineage>
        <taxon>Bacteria</taxon>
        <taxon>Pseudomonadati</taxon>
        <taxon>Planctomycetota</taxon>
        <taxon>Planctomycetia</taxon>
        <taxon>Pirellulales</taxon>
        <taxon>Pirellulaceae</taxon>
        <taxon>Stieleria</taxon>
    </lineage>
</organism>
<dbReference type="Proteomes" id="UP000321353">
    <property type="component" value="Chromosome"/>
</dbReference>
<evidence type="ECO:0000313" key="3">
    <source>
        <dbReference type="Proteomes" id="UP000321353"/>
    </source>
</evidence>
<proteinExistence type="predicted"/>
<dbReference type="AlphaFoldDB" id="A0A5B9MEX5"/>
<dbReference type="KEGG" id="smam:Mal15_31280"/>
<evidence type="ECO:0000313" key="2">
    <source>
        <dbReference type="EMBL" id="QEF99069.1"/>
    </source>
</evidence>
<keyword evidence="1" id="KW-0812">Transmembrane</keyword>
<keyword evidence="3" id="KW-1185">Reference proteome</keyword>
<sequence length="128" mass="14167">MSEVGQAVVGILFIVLFICAYFGPAAWAVGDAQKRGQSGGAIVLLFWLLGLLSAFIWLAIRPSEQLRRRTPDSFDDPDDALAAASRLATLGDWEQSIALYVSIRDRWPDHTDYVNACLDEINERRALA</sequence>